<protein>
    <submittedName>
        <fullName evidence="2">Acyl carrier protein</fullName>
    </submittedName>
</protein>
<dbReference type="PROSITE" id="PS50075">
    <property type="entry name" value="CARRIER"/>
    <property type="match status" value="1"/>
</dbReference>
<evidence type="ECO:0000313" key="2">
    <source>
        <dbReference type="EMBL" id="MTV32505.1"/>
    </source>
</evidence>
<feature type="domain" description="Carrier" evidence="1">
    <location>
        <begin position="1"/>
        <end position="83"/>
    </location>
</feature>
<sequence>METDMIEKDIRDFIAQDLLFVDDVNDMAGDQSMLQAGMIDSTGVLELVAFLEGHFDIAIADADIVPENLDTIDALVAFVTRKKGLAAAA</sequence>
<dbReference type="InterPro" id="IPR009081">
    <property type="entry name" value="PP-bd_ACP"/>
</dbReference>
<dbReference type="SUPFAM" id="SSF47336">
    <property type="entry name" value="ACP-like"/>
    <property type="match status" value="1"/>
</dbReference>
<proteinExistence type="predicted"/>
<organism evidence="2 3">
    <name type="scientific">Rhodoblastus acidophilus</name>
    <name type="common">Rhodopseudomonas acidophila</name>
    <dbReference type="NCBI Taxonomy" id="1074"/>
    <lineage>
        <taxon>Bacteria</taxon>
        <taxon>Pseudomonadati</taxon>
        <taxon>Pseudomonadota</taxon>
        <taxon>Alphaproteobacteria</taxon>
        <taxon>Hyphomicrobiales</taxon>
        <taxon>Rhodoblastaceae</taxon>
        <taxon>Rhodoblastus</taxon>
    </lineage>
</organism>
<comment type="caution">
    <text evidence="2">The sequence shown here is derived from an EMBL/GenBank/DDBJ whole genome shotgun (WGS) entry which is preliminary data.</text>
</comment>
<dbReference type="Gene3D" id="1.10.1200.10">
    <property type="entry name" value="ACP-like"/>
    <property type="match status" value="1"/>
</dbReference>
<evidence type="ECO:0000313" key="3">
    <source>
        <dbReference type="Proteomes" id="UP000439113"/>
    </source>
</evidence>
<dbReference type="EMBL" id="WNKS01000017">
    <property type="protein sequence ID" value="MTV32505.1"/>
    <property type="molecule type" value="Genomic_DNA"/>
</dbReference>
<accession>A0A6N8DSK7</accession>
<dbReference type="AlphaFoldDB" id="A0A6N8DSK7"/>
<dbReference type="InterPro" id="IPR036736">
    <property type="entry name" value="ACP-like_sf"/>
</dbReference>
<dbReference type="OrthoDB" id="2625323at2"/>
<gene>
    <name evidence="2" type="ORF">GJ654_16085</name>
</gene>
<reference evidence="2 3" key="1">
    <citation type="submission" date="2019-11" db="EMBL/GenBank/DDBJ databases">
        <title>Whole-genome sequence of a Rhodoblastus acidophilus DSM 142.</title>
        <authorList>
            <person name="Kyndt J.A."/>
            <person name="Meyer T.E."/>
        </authorList>
    </citation>
    <scope>NUCLEOTIDE SEQUENCE [LARGE SCALE GENOMIC DNA]</scope>
    <source>
        <strain evidence="2 3">DSM 142</strain>
    </source>
</reference>
<dbReference type="Proteomes" id="UP000439113">
    <property type="component" value="Unassembled WGS sequence"/>
</dbReference>
<evidence type="ECO:0000259" key="1">
    <source>
        <dbReference type="PROSITE" id="PS50075"/>
    </source>
</evidence>
<name>A0A6N8DSK7_RHOAC</name>
<dbReference type="Pfam" id="PF00550">
    <property type="entry name" value="PP-binding"/>
    <property type="match status" value="1"/>
</dbReference>